<keyword evidence="6" id="KW-0680">Restriction system</keyword>
<dbReference type="PANTHER" id="PTHR42933">
    <property type="entry name" value="SLR6095 PROTEIN"/>
    <property type="match status" value="1"/>
</dbReference>
<accession>A0ABU9I9D2</accession>
<comment type="similarity">
    <text evidence="1">Belongs to the N(4)/N(6)-methyltransferase family.</text>
</comment>
<dbReference type="Proteomes" id="UP001393056">
    <property type="component" value="Unassembled WGS sequence"/>
</dbReference>
<dbReference type="SUPFAM" id="SSF116734">
    <property type="entry name" value="DNA methylase specificity domain"/>
    <property type="match status" value="1"/>
</dbReference>
<evidence type="ECO:0000256" key="6">
    <source>
        <dbReference type="ARBA" id="ARBA00022747"/>
    </source>
</evidence>
<dbReference type="Gene3D" id="3.40.50.150">
    <property type="entry name" value="Vaccinia Virus protein VP39"/>
    <property type="match status" value="1"/>
</dbReference>
<dbReference type="PROSITE" id="PS00092">
    <property type="entry name" value="N6_MTASE"/>
    <property type="match status" value="1"/>
</dbReference>
<reference evidence="10 11" key="1">
    <citation type="submission" date="2024-04" db="EMBL/GenBank/DDBJ databases">
        <title>Flavobacterium sp. DGU41 16S ribosomal RNA gene Genome sequencing and assembly.</title>
        <authorList>
            <person name="Park S."/>
        </authorList>
    </citation>
    <scope>NUCLEOTIDE SEQUENCE [LARGE SCALE GENOMIC DNA]</scope>
    <source>
        <strain evidence="10 11">DGU41</strain>
    </source>
</reference>
<evidence type="ECO:0000256" key="1">
    <source>
        <dbReference type="ARBA" id="ARBA00006594"/>
    </source>
</evidence>
<dbReference type="Gene3D" id="3.90.220.20">
    <property type="entry name" value="DNA methylase specificity domains"/>
    <property type="match status" value="1"/>
</dbReference>
<dbReference type="Pfam" id="PF02384">
    <property type="entry name" value="N6_Mtase"/>
    <property type="match status" value="1"/>
</dbReference>
<keyword evidence="7" id="KW-0238">DNA-binding</keyword>
<comment type="caution">
    <text evidence="10">The sequence shown here is derived from an EMBL/GenBank/DDBJ whole genome shotgun (WGS) entry which is preliminary data.</text>
</comment>
<dbReference type="GO" id="GO:0032259">
    <property type="term" value="P:methylation"/>
    <property type="evidence" value="ECO:0007669"/>
    <property type="project" value="UniProtKB-KW"/>
</dbReference>
<dbReference type="PRINTS" id="PR00507">
    <property type="entry name" value="N12N6MTFRASE"/>
</dbReference>
<dbReference type="InterPro" id="IPR029063">
    <property type="entry name" value="SAM-dependent_MTases_sf"/>
</dbReference>
<name>A0ABU9I9D2_9FLAO</name>
<gene>
    <name evidence="10" type="ORF">AAEO58_13340</name>
</gene>
<evidence type="ECO:0000256" key="2">
    <source>
        <dbReference type="ARBA" id="ARBA00011900"/>
    </source>
</evidence>
<evidence type="ECO:0000256" key="5">
    <source>
        <dbReference type="ARBA" id="ARBA00022691"/>
    </source>
</evidence>
<evidence type="ECO:0000256" key="7">
    <source>
        <dbReference type="ARBA" id="ARBA00023125"/>
    </source>
</evidence>
<keyword evidence="4" id="KW-0808">Transferase</keyword>
<organism evidence="10 11">
    <name type="scientific">Flavobacterium helocola</name>
    <dbReference type="NCBI Taxonomy" id="3139139"/>
    <lineage>
        <taxon>Bacteria</taxon>
        <taxon>Pseudomonadati</taxon>
        <taxon>Bacteroidota</taxon>
        <taxon>Flavobacteriia</taxon>
        <taxon>Flavobacteriales</taxon>
        <taxon>Flavobacteriaceae</taxon>
        <taxon>Flavobacterium</taxon>
    </lineage>
</organism>
<evidence type="ECO:0000256" key="3">
    <source>
        <dbReference type="ARBA" id="ARBA00022603"/>
    </source>
</evidence>
<dbReference type="PANTHER" id="PTHR42933:SF3">
    <property type="entry name" value="TYPE I RESTRICTION ENZYME MJAVIII METHYLASE SUBUNIT"/>
    <property type="match status" value="1"/>
</dbReference>
<dbReference type="InterPro" id="IPR044946">
    <property type="entry name" value="Restrct_endonuc_typeI_TRD_sf"/>
</dbReference>
<keyword evidence="5" id="KW-0949">S-adenosyl-L-methionine</keyword>
<dbReference type="EC" id="2.1.1.72" evidence="2"/>
<protein>
    <recommendedName>
        <fullName evidence="2">site-specific DNA-methyltransferase (adenine-specific)</fullName>
        <ecNumber evidence="2">2.1.1.72</ecNumber>
    </recommendedName>
</protein>
<keyword evidence="3 10" id="KW-0489">Methyltransferase</keyword>
<proteinExistence type="inferred from homology"/>
<evidence type="ECO:0000259" key="9">
    <source>
        <dbReference type="Pfam" id="PF02384"/>
    </source>
</evidence>
<feature type="domain" description="DNA methylase adenine-specific" evidence="9">
    <location>
        <begin position="347"/>
        <end position="640"/>
    </location>
</feature>
<evidence type="ECO:0000256" key="8">
    <source>
        <dbReference type="ARBA" id="ARBA00047942"/>
    </source>
</evidence>
<evidence type="ECO:0000313" key="10">
    <source>
        <dbReference type="EMBL" id="MEL1249031.1"/>
    </source>
</evidence>
<dbReference type="EMBL" id="JBBYHT010000010">
    <property type="protein sequence ID" value="MEL1249031.1"/>
    <property type="molecule type" value="Genomic_DNA"/>
</dbReference>
<keyword evidence="11" id="KW-1185">Reference proteome</keyword>
<dbReference type="InterPro" id="IPR002052">
    <property type="entry name" value="DNA_methylase_N6_adenine_CS"/>
</dbReference>
<sequence length="1005" mass="116246">MLENLQKLGFSLNSDKNLESDTEYKIIIEIDEDITKSKIDYGNLIIVHHKSTSNLRKPENLVVLECVIRLLKKGYQPKSIELEKTWASGHGTSGRLDVLLRDKAKQTFAMIECKTWGEEYLKEKANTLEDGGQIFSYCIQEKSTKLIFLYASKITSDSIDFIAEAIPVENLDGSNSEELHRSWDKSFINESIFNEEATLYFSSKRNLKKQELKELDAETGKGLFNEFAEILRRYAVSDKTNAFNKIFNLFVCKIYDEDTKNHIDELDFQWKVNDTYDTLVKRLSTLYTKGVKDFLGIEIQENYFSVFQEFAFIDIYNDDTFKKNFDIVKEVVEFLQNYQIKYTSKHQFLGDFFEDLLNSGVKQEAGQFFTPTPLSRFFIKSLPITQIIETKIDKKEQDILPFVIDYSCGAGHFLSESIDEIEEHIKRIDVSKLVGRSQKHFLSIKDNFFWAKDFIYGIEKDYRLAKTTKVAMFLYGDGDAIIINGDGLDDFEKSLSYQGILKTTKRNKNLEKFDIVVSNPPFSISGFKQDLVNGKSNFDLYNYVSNKSSEIECFFIERTFQVLKPNGYAGLILPLSILYTESRIYIESRKLILLNFDIVGIVELRDKTFKPTNTTTAGLFLRKRENTEIINVVQNVKKLIQNEELEFIEQLEFQFPDYLISKESIKKQLNEIDIDKPITGIGLSLEIIIVLNHFLNENKKTVVAYSGEKKEQELFLGYRYSTGRRREGLEILERKHLFNENDINDNSKINSHILSNFNGKTLEIPSVLKKHISYIDTGKLIEKGNLIINNPSKYFESDNYVIETNSPLGDFIDEFEQTTISLSELIDKKEIEHFGGIVYSKQAEVPYKTNKKVITASNMDLRTGKLIFGDKIIYLQDDYELPTHIKPITNDIIISNSSGSLKHLGKVVFVDKNYDDSVIGGFLSILRCKDEKLSKAIFYRMLSLPFRKYVSSLRGQNINNMDLEKLKAFKFEIPNDLDKFTEIAITKENDYFEIIEKMNSLRNNT</sequence>
<comment type="catalytic activity">
    <reaction evidence="8">
        <text>a 2'-deoxyadenosine in DNA + S-adenosyl-L-methionine = an N(6)-methyl-2'-deoxyadenosine in DNA + S-adenosyl-L-homocysteine + H(+)</text>
        <dbReference type="Rhea" id="RHEA:15197"/>
        <dbReference type="Rhea" id="RHEA-COMP:12418"/>
        <dbReference type="Rhea" id="RHEA-COMP:12419"/>
        <dbReference type="ChEBI" id="CHEBI:15378"/>
        <dbReference type="ChEBI" id="CHEBI:57856"/>
        <dbReference type="ChEBI" id="CHEBI:59789"/>
        <dbReference type="ChEBI" id="CHEBI:90615"/>
        <dbReference type="ChEBI" id="CHEBI:90616"/>
        <dbReference type="EC" id="2.1.1.72"/>
    </reaction>
</comment>
<dbReference type="InterPro" id="IPR003356">
    <property type="entry name" value="DNA_methylase_A-5"/>
</dbReference>
<dbReference type="RefSeq" id="WP_341683899.1">
    <property type="nucleotide sequence ID" value="NZ_JBBYHT010000010.1"/>
</dbReference>
<evidence type="ECO:0000256" key="4">
    <source>
        <dbReference type="ARBA" id="ARBA00022679"/>
    </source>
</evidence>
<dbReference type="GO" id="GO:0008168">
    <property type="term" value="F:methyltransferase activity"/>
    <property type="evidence" value="ECO:0007669"/>
    <property type="project" value="UniProtKB-KW"/>
</dbReference>
<evidence type="ECO:0000313" key="11">
    <source>
        <dbReference type="Proteomes" id="UP001393056"/>
    </source>
</evidence>
<dbReference type="InterPro" id="IPR051537">
    <property type="entry name" value="DNA_Adenine_Mtase"/>
</dbReference>
<dbReference type="SUPFAM" id="SSF53335">
    <property type="entry name" value="S-adenosyl-L-methionine-dependent methyltransferases"/>
    <property type="match status" value="1"/>
</dbReference>